<evidence type="ECO:0000313" key="3">
    <source>
        <dbReference type="Proteomes" id="UP000246085"/>
    </source>
</evidence>
<feature type="transmembrane region" description="Helical" evidence="1">
    <location>
        <begin position="301"/>
        <end position="327"/>
    </location>
</feature>
<feature type="transmembrane region" description="Helical" evidence="1">
    <location>
        <begin position="20"/>
        <end position="40"/>
    </location>
</feature>
<dbReference type="AlphaFoldDB" id="A0A2U3QCG9"/>
<keyword evidence="1" id="KW-1133">Transmembrane helix</keyword>
<feature type="transmembrane region" description="Helical" evidence="1">
    <location>
        <begin position="334"/>
        <end position="356"/>
    </location>
</feature>
<feature type="transmembrane region" description="Helical" evidence="1">
    <location>
        <begin position="102"/>
        <end position="120"/>
    </location>
</feature>
<sequence length="519" mass="55612">MSAGYSPQGRSMQAGPSPPAWRELVPTFCIATATIGFAPVLHLANPALAITVEVLIGIAIVVAVPTYAPAVAIFVLFFQNLFVSILSPLVPLPSDLDFIKGYNFLVCSVMWLATFALYVLGRRKQSSDVNRIMRWGVATLAVVSLYFAIGFGQNGQAAAVYLRNIVLPLFLFQVSLLTAATYEVRITPFLVTLAVILILCGYVELAFRDVWLAITNGHAFWGFDELKATHSGVWEAQMRATGNVPVDLKDRFSFDFLNTPLLEGFGLSKMLRIHGPNMHPISFAYGIGFLALFLFSVGRPFLALAALLLLVFCSVKGALIVVIFVAAAWMSTRLLGAVVTLLLGILGLIAFAILAIRVGLQIGDYHIIGLMGGLNGFVERPLGRGLGVGGNLSESYFSIDWGAAQAAGTIDGAVESAIGVLLYQMGIAAFVPLAFYSAMALKAWRLYASSGYLTQGLAGFGVMVVLLNGLFQEEALFAPLALGLMLSLAGLVIGSHVRMQTVAGEEAGLEQITRYQPVT</sequence>
<evidence type="ECO:0000313" key="2">
    <source>
        <dbReference type="EMBL" id="SPP99097.1"/>
    </source>
</evidence>
<evidence type="ECO:0008006" key="4">
    <source>
        <dbReference type="Google" id="ProtNLM"/>
    </source>
</evidence>
<name>A0A2U3QCG9_9BRAD</name>
<accession>A0A2U3QCG9</accession>
<feature type="transmembrane region" description="Helical" evidence="1">
    <location>
        <begin position="186"/>
        <end position="207"/>
    </location>
</feature>
<dbReference type="KEGG" id="bvz:BRAD3257_8511"/>
<feature type="transmembrane region" description="Helical" evidence="1">
    <location>
        <begin position="451"/>
        <end position="470"/>
    </location>
</feature>
<feature type="transmembrane region" description="Helical" evidence="1">
    <location>
        <begin position="132"/>
        <end position="149"/>
    </location>
</feature>
<gene>
    <name evidence="2" type="ORF">BRAD3257_8511</name>
</gene>
<keyword evidence="1" id="KW-0812">Transmembrane</keyword>
<reference evidence="2 3" key="1">
    <citation type="submission" date="2018-03" db="EMBL/GenBank/DDBJ databases">
        <authorList>
            <person name="Gully D."/>
        </authorList>
    </citation>
    <scope>NUCLEOTIDE SEQUENCE [LARGE SCALE GENOMIC DNA]</scope>
    <source>
        <strain evidence="2">ORS3257</strain>
    </source>
</reference>
<dbReference type="Proteomes" id="UP000246085">
    <property type="component" value="Chromosome BRAD3257"/>
</dbReference>
<feature type="transmembrane region" description="Helical" evidence="1">
    <location>
        <begin position="476"/>
        <end position="494"/>
    </location>
</feature>
<proteinExistence type="predicted"/>
<organism evidence="2 3">
    <name type="scientific">Bradyrhizobium vignae</name>
    <dbReference type="NCBI Taxonomy" id="1549949"/>
    <lineage>
        <taxon>Bacteria</taxon>
        <taxon>Pseudomonadati</taxon>
        <taxon>Pseudomonadota</taxon>
        <taxon>Alphaproteobacteria</taxon>
        <taxon>Hyphomicrobiales</taxon>
        <taxon>Nitrobacteraceae</taxon>
        <taxon>Bradyrhizobium</taxon>
    </lineage>
</organism>
<protein>
    <recommendedName>
        <fullName evidence="4">O-antigen ligase domain-containing protein</fullName>
    </recommendedName>
</protein>
<feature type="transmembrane region" description="Helical" evidence="1">
    <location>
        <begin position="278"/>
        <end position="295"/>
    </location>
</feature>
<keyword evidence="1" id="KW-0472">Membrane</keyword>
<feature type="transmembrane region" description="Helical" evidence="1">
    <location>
        <begin position="421"/>
        <end position="439"/>
    </location>
</feature>
<evidence type="ECO:0000256" key="1">
    <source>
        <dbReference type="SAM" id="Phobius"/>
    </source>
</evidence>
<dbReference type="EMBL" id="LS398110">
    <property type="protein sequence ID" value="SPP99097.1"/>
    <property type="molecule type" value="Genomic_DNA"/>
</dbReference>